<keyword evidence="2" id="KW-1185">Reference proteome</keyword>
<dbReference type="EMBL" id="CAKE01000002">
    <property type="protein sequence ID" value="CCI81209.1"/>
    <property type="molecule type" value="Genomic_DNA"/>
</dbReference>
<gene>
    <name evidence="1" type="ORF">BN55_06520</name>
</gene>
<evidence type="ECO:0000313" key="2">
    <source>
        <dbReference type="Proteomes" id="UP000009320"/>
    </source>
</evidence>
<protein>
    <recommendedName>
        <fullName evidence="3">SuB0782 undefined product 764400:764714 forward MW:11955</fullName>
    </recommendedName>
</protein>
<sequence length="102" mass="11580">MKRRNLKAGYTKETAEAYLNLEAPIVLLSTSVEVQHVWSDGHRTDEISGYQAWFAQEGAGPFKVKFVNKPILPAYLSTVKFEKLEACEVRNNVYFRASKLKG</sequence>
<name>I7L987_9LACO</name>
<dbReference type="eggNOG" id="ENOG5032ZCA">
    <property type="taxonomic scope" value="Bacteria"/>
</dbReference>
<dbReference type="OrthoDB" id="2167828at2"/>
<reference evidence="1 2" key="1">
    <citation type="submission" date="2012-06" db="EMBL/GenBank/DDBJ databases">
        <title>Draft Genome Sequence of Lactobacillus hominis Strain CRBIP 24.179T, isolated from human intestine.</title>
        <authorList>
            <person name="Cousin S."/>
            <person name="Ma L."/>
            <person name="Bizet C."/>
            <person name="Loux V."/>
            <person name="Bouchier C."/>
            <person name="Clermont D."/>
            <person name="Creno S."/>
        </authorList>
    </citation>
    <scope>NUCLEOTIDE SEQUENCE [LARGE SCALE GENOMIC DNA]</scope>
    <source>
        <strain evidence="2">CRBIP 24.179T</strain>
    </source>
</reference>
<dbReference type="RefSeq" id="WP_008469874.1">
    <property type="nucleotide sequence ID" value="NZ_AYZP01000003.1"/>
</dbReference>
<organism evidence="1 2">
    <name type="scientific">Lactobacillus hominis DSM 23910 = CRBIP 24.179</name>
    <dbReference type="NCBI Taxonomy" id="1423758"/>
    <lineage>
        <taxon>Bacteria</taxon>
        <taxon>Bacillati</taxon>
        <taxon>Bacillota</taxon>
        <taxon>Bacilli</taxon>
        <taxon>Lactobacillales</taxon>
        <taxon>Lactobacillaceae</taxon>
        <taxon>Lactobacillus</taxon>
    </lineage>
</organism>
<dbReference type="AlphaFoldDB" id="I7L987"/>
<evidence type="ECO:0000313" key="1">
    <source>
        <dbReference type="EMBL" id="CCI81209.1"/>
    </source>
</evidence>
<proteinExistence type="predicted"/>
<evidence type="ECO:0008006" key="3">
    <source>
        <dbReference type="Google" id="ProtNLM"/>
    </source>
</evidence>
<accession>I7L987</accession>
<comment type="caution">
    <text evidence="1">The sequence shown here is derived from an EMBL/GenBank/DDBJ whole genome shotgun (WGS) entry which is preliminary data.</text>
</comment>
<dbReference type="GeneID" id="82846484"/>
<dbReference type="Proteomes" id="UP000009320">
    <property type="component" value="Unassembled WGS sequence"/>
</dbReference>